<sequence>THLKSGSVSRHYARCLTVLQTVLMLYSANCTIVSIPFVLFPCKGLYVRGLGVYLGLSAHGGLVIYMLLLSGACAWFNCCMFYRHQVILPWEHRFKLKNKGIFLAYFIMNAVMFVNPIILI</sequence>
<keyword evidence="3" id="KW-1185">Reference proteome</keyword>
<dbReference type="InterPro" id="IPR019429">
    <property type="entry name" value="7TM_GPCR_serpentine_rcpt_Sri"/>
</dbReference>
<reference evidence="3" key="1">
    <citation type="submission" date="2022-10" db="EMBL/GenBank/DDBJ databases">
        <title>Genome assembly of Pristionchus species.</title>
        <authorList>
            <person name="Yoshida K."/>
            <person name="Sommer R.J."/>
        </authorList>
    </citation>
    <scope>NUCLEOTIDE SEQUENCE [LARGE SCALE GENOMIC DNA]</scope>
    <source>
        <strain evidence="3">RS5460</strain>
    </source>
</reference>
<evidence type="ECO:0008006" key="4">
    <source>
        <dbReference type="Google" id="ProtNLM"/>
    </source>
</evidence>
<gene>
    <name evidence="2" type="ORF">PMAYCL1PPCAC_14765</name>
</gene>
<accession>A0AAN5CHM5</accession>
<proteinExistence type="predicted"/>
<feature type="non-terminal residue" evidence="2">
    <location>
        <position position="1"/>
    </location>
</feature>
<dbReference type="AlphaFoldDB" id="A0AAN5CHM5"/>
<feature type="non-terminal residue" evidence="2">
    <location>
        <position position="120"/>
    </location>
</feature>
<dbReference type="EMBL" id="BTRK01000004">
    <property type="protein sequence ID" value="GMR44570.1"/>
    <property type="molecule type" value="Genomic_DNA"/>
</dbReference>
<evidence type="ECO:0000313" key="3">
    <source>
        <dbReference type="Proteomes" id="UP001328107"/>
    </source>
</evidence>
<feature type="transmembrane region" description="Helical" evidence="1">
    <location>
        <begin position="60"/>
        <end position="82"/>
    </location>
</feature>
<keyword evidence="1" id="KW-0472">Membrane</keyword>
<feature type="transmembrane region" description="Helical" evidence="1">
    <location>
        <begin position="12"/>
        <end position="40"/>
    </location>
</feature>
<dbReference type="Pfam" id="PF10327">
    <property type="entry name" value="7TM_GPCR_Sri"/>
    <property type="match status" value="1"/>
</dbReference>
<dbReference type="PANTHER" id="PTHR45830">
    <property type="entry name" value="SERPENTINE RECEPTOR, CLASS I"/>
    <property type="match status" value="1"/>
</dbReference>
<name>A0AAN5CHM5_9BILA</name>
<dbReference type="Proteomes" id="UP001328107">
    <property type="component" value="Unassembled WGS sequence"/>
</dbReference>
<evidence type="ECO:0000256" key="1">
    <source>
        <dbReference type="SAM" id="Phobius"/>
    </source>
</evidence>
<evidence type="ECO:0000313" key="2">
    <source>
        <dbReference type="EMBL" id="GMR44570.1"/>
    </source>
</evidence>
<comment type="caution">
    <text evidence="2">The sequence shown here is derived from an EMBL/GenBank/DDBJ whole genome shotgun (WGS) entry which is preliminary data.</text>
</comment>
<organism evidence="2 3">
    <name type="scientific">Pristionchus mayeri</name>
    <dbReference type="NCBI Taxonomy" id="1317129"/>
    <lineage>
        <taxon>Eukaryota</taxon>
        <taxon>Metazoa</taxon>
        <taxon>Ecdysozoa</taxon>
        <taxon>Nematoda</taxon>
        <taxon>Chromadorea</taxon>
        <taxon>Rhabditida</taxon>
        <taxon>Rhabditina</taxon>
        <taxon>Diplogasteromorpha</taxon>
        <taxon>Diplogasteroidea</taxon>
        <taxon>Neodiplogasteridae</taxon>
        <taxon>Pristionchus</taxon>
    </lineage>
</organism>
<keyword evidence="1" id="KW-1133">Transmembrane helix</keyword>
<feature type="transmembrane region" description="Helical" evidence="1">
    <location>
        <begin position="102"/>
        <end position="119"/>
    </location>
</feature>
<dbReference type="PANTHER" id="PTHR45830:SF15">
    <property type="entry name" value="SERPENTINE RECEPTOR, CLASS I"/>
    <property type="match status" value="1"/>
</dbReference>
<keyword evidence="1" id="KW-0812">Transmembrane</keyword>
<protein>
    <recommendedName>
        <fullName evidence="4">G protein-coupled receptor</fullName>
    </recommendedName>
</protein>